<evidence type="ECO:0000313" key="7">
    <source>
        <dbReference type="Proteomes" id="UP001189429"/>
    </source>
</evidence>
<feature type="region of interest" description="Disordered" evidence="4">
    <location>
        <begin position="1"/>
        <end position="25"/>
    </location>
</feature>
<feature type="compositionally biased region" description="Polar residues" evidence="4">
    <location>
        <begin position="8"/>
        <end position="20"/>
    </location>
</feature>
<dbReference type="Gene3D" id="3.40.50.300">
    <property type="entry name" value="P-loop containing nucleotide triphosphate hydrolases"/>
    <property type="match status" value="2"/>
</dbReference>
<dbReference type="InterPro" id="IPR003593">
    <property type="entry name" value="AAA+_ATPase"/>
</dbReference>
<dbReference type="PANTHER" id="PTHR19211:SF14">
    <property type="entry name" value="ATP-BINDING CASSETTE SUB-FAMILY F MEMBER 1"/>
    <property type="match status" value="1"/>
</dbReference>
<gene>
    <name evidence="6" type="ORF">PCOR1329_LOCUS30722</name>
</gene>
<keyword evidence="2" id="KW-0547">Nucleotide-binding</keyword>
<dbReference type="InterPro" id="IPR017871">
    <property type="entry name" value="ABC_transporter-like_CS"/>
</dbReference>
<evidence type="ECO:0000256" key="2">
    <source>
        <dbReference type="ARBA" id="ARBA00022741"/>
    </source>
</evidence>
<dbReference type="Proteomes" id="UP001189429">
    <property type="component" value="Unassembled WGS sequence"/>
</dbReference>
<protein>
    <recommendedName>
        <fullName evidence="5">ABC transporter domain-containing protein</fullName>
    </recommendedName>
</protein>
<dbReference type="Pfam" id="PF00005">
    <property type="entry name" value="ABC_tran"/>
    <property type="match status" value="3"/>
</dbReference>
<dbReference type="SUPFAM" id="SSF52540">
    <property type="entry name" value="P-loop containing nucleoside triphosphate hydrolases"/>
    <property type="match status" value="2"/>
</dbReference>
<dbReference type="InterPro" id="IPR050611">
    <property type="entry name" value="ABCF"/>
</dbReference>
<evidence type="ECO:0000256" key="1">
    <source>
        <dbReference type="ARBA" id="ARBA00022737"/>
    </source>
</evidence>
<proteinExistence type="predicted"/>
<organism evidence="6 7">
    <name type="scientific">Prorocentrum cordatum</name>
    <dbReference type="NCBI Taxonomy" id="2364126"/>
    <lineage>
        <taxon>Eukaryota</taxon>
        <taxon>Sar</taxon>
        <taxon>Alveolata</taxon>
        <taxon>Dinophyceae</taxon>
        <taxon>Prorocentrales</taxon>
        <taxon>Prorocentraceae</taxon>
        <taxon>Prorocentrum</taxon>
    </lineage>
</organism>
<feature type="non-terminal residue" evidence="6">
    <location>
        <position position="648"/>
    </location>
</feature>
<feature type="domain" description="ABC transporter" evidence="5">
    <location>
        <begin position="45"/>
        <end position="350"/>
    </location>
</feature>
<evidence type="ECO:0000256" key="4">
    <source>
        <dbReference type="SAM" id="MobiDB-lite"/>
    </source>
</evidence>
<keyword evidence="7" id="KW-1185">Reference proteome</keyword>
<name>A0ABN9SM25_9DINO</name>
<dbReference type="PANTHER" id="PTHR19211">
    <property type="entry name" value="ATP-BINDING TRANSPORT PROTEIN-RELATED"/>
    <property type="match status" value="1"/>
</dbReference>
<dbReference type="PROSITE" id="PS00211">
    <property type="entry name" value="ABC_TRANSPORTER_1"/>
    <property type="match status" value="2"/>
</dbReference>
<evidence type="ECO:0000259" key="5">
    <source>
        <dbReference type="PROSITE" id="PS50893"/>
    </source>
</evidence>
<reference evidence="6" key="1">
    <citation type="submission" date="2023-10" db="EMBL/GenBank/DDBJ databases">
        <authorList>
            <person name="Chen Y."/>
            <person name="Shah S."/>
            <person name="Dougan E. K."/>
            <person name="Thang M."/>
            <person name="Chan C."/>
        </authorList>
    </citation>
    <scope>NUCLEOTIDE SEQUENCE [LARGE SCALE GENOMIC DNA]</scope>
</reference>
<accession>A0ABN9SM25</accession>
<keyword evidence="3" id="KW-0067">ATP-binding</keyword>
<feature type="domain" description="ABC transporter" evidence="5">
    <location>
        <begin position="367"/>
        <end position="640"/>
    </location>
</feature>
<keyword evidence="1" id="KW-0677">Repeat</keyword>
<dbReference type="EMBL" id="CAUYUJ010011892">
    <property type="protein sequence ID" value="CAK0832844.1"/>
    <property type="molecule type" value="Genomic_DNA"/>
</dbReference>
<dbReference type="InterPro" id="IPR003439">
    <property type="entry name" value="ABC_transporter-like_ATP-bd"/>
</dbReference>
<dbReference type="InterPro" id="IPR027417">
    <property type="entry name" value="P-loop_NTPase"/>
</dbReference>
<dbReference type="SMART" id="SM00382">
    <property type="entry name" value="AAA"/>
    <property type="match status" value="2"/>
</dbReference>
<dbReference type="PROSITE" id="PS50893">
    <property type="entry name" value="ABC_TRANSPORTER_2"/>
    <property type="match status" value="2"/>
</dbReference>
<evidence type="ECO:0000313" key="6">
    <source>
        <dbReference type="EMBL" id="CAK0832844.1"/>
    </source>
</evidence>
<evidence type="ECO:0000256" key="3">
    <source>
        <dbReference type="ARBA" id="ARBA00022840"/>
    </source>
</evidence>
<comment type="caution">
    <text evidence="6">The sequence shown here is derived from an EMBL/GenBank/DDBJ whole genome shotgun (WGS) entry which is preliminary data.</text>
</comment>
<sequence length="648" mass="69801">MADLPGPASQQAGSVSSTAPAPQEDRFERAIRVETLTNLAPNNAVKAEDLSVFLGGRCLLANTELKIPEVVRTVEVPQAGSAPKLVRRGTCYGLVGPNGCGKSTLLRLIAEGQVPRPAGWEPFLVGQHLPPALPRTVVEEVLSADAQRAALLAAQAELRVELATLVGGTAACDAEAFVRASDKLDEVQRHLAQRECAAQEVERVLVALGFRCRLAQDADLAPVDAGGAGGPGGGGTWSGRPSQRPTVCASMQHLSGGWRMKVELAKALWLKPKLLLLDEPTNHLDFEALRWFEEQLEGYPSTTVIVSHDVSFLHSVCHEIFWMKDLKIESMPRDLVSQEDLARMQRRKGLNFTFAVPVDGSLQHHGVSVHDVEFSHPSDCCNSVPAAPQIKVNGAVRFSTQSRAVMLGRNGSGKSTFLGLCTGALRPTRGMVDRTADCQGRVANVTRCSCLPFQVGYYSQLMDELEPHGDVSAVDFLVATCSDQLHERLDVRAAAAAKAAQRRGSKAKTVSAAVNKRLKEVARGVLSSFGFEGDLAVSVPVGSLSGGQKARLKLAALSLRPSHMLFLDEPTNHLDAEACEALAKGLSEFKGGVVVVTHDDLLIYRLVQCNWAESQLVVARRGEVSCRRDFGGHCLKTLKAEMRRSEAE</sequence>